<feature type="non-terminal residue" evidence="1">
    <location>
        <position position="465"/>
    </location>
</feature>
<name>A0AA38FUF9_TAXCH</name>
<gene>
    <name evidence="1" type="ORF">KI387_036789</name>
</gene>
<keyword evidence="2" id="KW-1185">Reference proteome</keyword>
<dbReference type="GO" id="GO:0030915">
    <property type="term" value="C:Smc5-Smc6 complex"/>
    <property type="evidence" value="ECO:0007669"/>
    <property type="project" value="InterPro"/>
</dbReference>
<proteinExistence type="predicted"/>
<protein>
    <submittedName>
        <fullName evidence="1">Uncharacterized protein</fullName>
    </submittedName>
</protein>
<evidence type="ECO:0000313" key="2">
    <source>
        <dbReference type="Proteomes" id="UP000824469"/>
    </source>
</evidence>
<dbReference type="Proteomes" id="UP000824469">
    <property type="component" value="Unassembled WGS sequence"/>
</dbReference>
<feature type="non-terminal residue" evidence="1">
    <location>
        <position position="1"/>
    </location>
</feature>
<dbReference type="GO" id="GO:0045892">
    <property type="term" value="P:negative regulation of DNA-templated transcription"/>
    <property type="evidence" value="ECO:0007669"/>
    <property type="project" value="InterPro"/>
</dbReference>
<sequence>KKNWCARTMEMPNGIRTRAHQLPEENIMAILDLIGVKDEHDIEDDKLTFLSAVRATSIIPLTAQVPTRKMYEAVFQILRDNRSVELTITSYQLLQDLEKRFPRATVAKVKGLSSSDAEIQLVINTEVWSPFLINFENDSTEMDRHLTTDGDRIDCSKLFSLTQDIANQVCHGDSTYLERGPELNGRSNRPIYSIMPKMMMFQYLVTLLKGDFTCRHKVFKTNKEWLVIRNSFLDQLLRSQRTNFKNLVKNLLHIVAATTREDSAMDQEAKQNSDYISKSSLQKRDLADAEFRHTLCLSAETLLTLMMELDTLKKEANQNKWTSRSDGSRTPVLEIVIDELSYNKDLISPYLEGMAEAKWKTNIVLTFFSKHCPRAIKMFERNIEETTIKDVFNCFSNVTNVRSATKRMGVDVIQLLLVHGFQAYFSLQQEAYRFSLVEANAEDESLLKETCELFITTFRNLKSAY</sequence>
<dbReference type="GO" id="GO:0010113">
    <property type="term" value="P:negative regulation of systemic acquired resistance"/>
    <property type="evidence" value="ECO:0007669"/>
    <property type="project" value="TreeGrafter"/>
</dbReference>
<dbReference type="PANTHER" id="PTHR37243">
    <property type="entry name" value="NEGATIVE REGULATOR OF SYSTEMIC ACQUIRED RESISTANCE SNI1"/>
    <property type="match status" value="1"/>
</dbReference>
<accession>A0AA38FUF9</accession>
<evidence type="ECO:0000313" key="1">
    <source>
        <dbReference type="EMBL" id="KAH9308878.1"/>
    </source>
</evidence>
<comment type="caution">
    <text evidence="1">The sequence shown here is derived from an EMBL/GenBank/DDBJ whole genome shotgun (WGS) entry which is preliminary data.</text>
</comment>
<dbReference type="PANTHER" id="PTHR37243:SF2">
    <property type="entry name" value="NEGATIVE REGULATOR OF SYSTEMIC ACQUIRED RESISTANCE SNI1"/>
    <property type="match status" value="1"/>
</dbReference>
<dbReference type="OMA" id="CIAMQKF"/>
<organism evidence="1 2">
    <name type="scientific">Taxus chinensis</name>
    <name type="common">Chinese yew</name>
    <name type="synonym">Taxus wallichiana var. chinensis</name>
    <dbReference type="NCBI Taxonomy" id="29808"/>
    <lineage>
        <taxon>Eukaryota</taxon>
        <taxon>Viridiplantae</taxon>
        <taxon>Streptophyta</taxon>
        <taxon>Embryophyta</taxon>
        <taxon>Tracheophyta</taxon>
        <taxon>Spermatophyta</taxon>
        <taxon>Pinopsida</taxon>
        <taxon>Pinidae</taxon>
        <taxon>Conifers II</taxon>
        <taxon>Cupressales</taxon>
        <taxon>Taxaceae</taxon>
        <taxon>Taxus</taxon>
    </lineage>
</organism>
<dbReference type="GO" id="GO:0005634">
    <property type="term" value="C:nucleus"/>
    <property type="evidence" value="ECO:0007669"/>
    <property type="project" value="InterPro"/>
</dbReference>
<dbReference type="GO" id="GO:0006974">
    <property type="term" value="P:DNA damage response"/>
    <property type="evidence" value="ECO:0007669"/>
    <property type="project" value="InterPro"/>
</dbReference>
<reference evidence="1 2" key="1">
    <citation type="journal article" date="2021" name="Nat. Plants">
        <title>The Taxus genome provides insights into paclitaxel biosynthesis.</title>
        <authorList>
            <person name="Xiong X."/>
            <person name="Gou J."/>
            <person name="Liao Q."/>
            <person name="Li Y."/>
            <person name="Zhou Q."/>
            <person name="Bi G."/>
            <person name="Li C."/>
            <person name="Du R."/>
            <person name="Wang X."/>
            <person name="Sun T."/>
            <person name="Guo L."/>
            <person name="Liang H."/>
            <person name="Lu P."/>
            <person name="Wu Y."/>
            <person name="Zhang Z."/>
            <person name="Ro D.K."/>
            <person name="Shang Y."/>
            <person name="Huang S."/>
            <person name="Yan J."/>
        </authorList>
    </citation>
    <scope>NUCLEOTIDE SEQUENCE [LARGE SCALE GENOMIC DNA]</scope>
    <source>
        <strain evidence="1">Ta-2019</strain>
    </source>
</reference>
<dbReference type="InterPro" id="IPR034561">
    <property type="entry name" value="SNI1"/>
</dbReference>
<dbReference type="EMBL" id="JAHRHJ020000007">
    <property type="protein sequence ID" value="KAH9308878.1"/>
    <property type="molecule type" value="Genomic_DNA"/>
</dbReference>
<dbReference type="GO" id="GO:0000976">
    <property type="term" value="F:transcription cis-regulatory region binding"/>
    <property type="evidence" value="ECO:0007669"/>
    <property type="project" value="TreeGrafter"/>
</dbReference>
<dbReference type="AlphaFoldDB" id="A0AA38FUF9"/>